<dbReference type="InterPro" id="IPR001995">
    <property type="entry name" value="Peptidase_A2_cat"/>
</dbReference>
<dbReference type="GO" id="GO:0006508">
    <property type="term" value="P:proteolysis"/>
    <property type="evidence" value="ECO:0007669"/>
    <property type="project" value="UniProtKB-KW"/>
</dbReference>
<feature type="non-terminal residue" evidence="4">
    <location>
        <position position="156"/>
    </location>
</feature>
<evidence type="ECO:0000313" key="4">
    <source>
        <dbReference type="EMBL" id="NXQ47860.1"/>
    </source>
</evidence>
<protein>
    <submittedName>
        <fullName evidence="4">POK9 protein</fullName>
    </submittedName>
</protein>
<dbReference type="GO" id="GO:0004190">
    <property type="term" value="F:aspartic-type endopeptidase activity"/>
    <property type="evidence" value="ECO:0007669"/>
    <property type="project" value="UniProtKB-KW"/>
</dbReference>
<keyword evidence="2" id="KW-0378">Hydrolase</keyword>
<dbReference type="PROSITE" id="PS50175">
    <property type="entry name" value="ASP_PROT_RETROV"/>
    <property type="match status" value="1"/>
</dbReference>
<evidence type="ECO:0000256" key="1">
    <source>
        <dbReference type="ARBA" id="ARBA00022670"/>
    </source>
</evidence>
<sequence length="156" mass="16134">GSLSLDLAATVDVVLKDNKPIKIPTGVQGPLGPNGQSYGALILGHSSAALKGLIAVPGVIDADSHEEIMIVTFTHFPPLSIPTGGRIAQLVPVLQLVQEASGLLRRTGGFGSTGGLVLLTLSIEQHPLVMTLLQQGQDSICLRVLLDTGTDVTIIS</sequence>
<dbReference type="Pfam" id="PF00692">
    <property type="entry name" value="dUTPase"/>
    <property type="match status" value="1"/>
</dbReference>
<dbReference type="InterPro" id="IPR001969">
    <property type="entry name" value="Aspartic_peptidase_AS"/>
</dbReference>
<organism evidence="4 5">
    <name type="scientific">Catharus fuscescens</name>
    <name type="common">Veery</name>
    <name type="synonym">Turdus fuscescens</name>
    <dbReference type="NCBI Taxonomy" id="159581"/>
    <lineage>
        <taxon>Eukaryota</taxon>
        <taxon>Metazoa</taxon>
        <taxon>Chordata</taxon>
        <taxon>Craniata</taxon>
        <taxon>Vertebrata</taxon>
        <taxon>Euteleostomi</taxon>
        <taxon>Archelosauria</taxon>
        <taxon>Archosauria</taxon>
        <taxon>Dinosauria</taxon>
        <taxon>Saurischia</taxon>
        <taxon>Theropoda</taxon>
        <taxon>Coelurosauria</taxon>
        <taxon>Aves</taxon>
        <taxon>Neognathae</taxon>
        <taxon>Neoaves</taxon>
        <taxon>Telluraves</taxon>
        <taxon>Australaves</taxon>
        <taxon>Passeriformes</taxon>
        <taxon>Turdidae</taxon>
        <taxon>Catharus</taxon>
    </lineage>
</organism>
<gene>
    <name evidence="4" type="primary">Ervk9_1</name>
    <name evidence="4" type="ORF">CATFUS_R07165</name>
</gene>
<reference evidence="4 5" key="1">
    <citation type="submission" date="2019-09" db="EMBL/GenBank/DDBJ databases">
        <title>Bird 10,000 Genomes (B10K) Project - Family phase.</title>
        <authorList>
            <person name="Zhang G."/>
        </authorList>
    </citation>
    <scope>NUCLEOTIDE SEQUENCE [LARGE SCALE GENOMIC DNA]</scope>
    <source>
        <strain evidence="4">B10K-DU-001-17</strain>
        <tissue evidence="4">Muscle</tissue>
    </source>
</reference>
<evidence type="ECO:0000259" key="3">
    <source>
        <dbReference type="PROSITE" id="PS50175"/>
    </source>
</evidence>
<evidence type="ECO:0000256" key="2">
    <source>
        <dbReference type="ARBA" id="ARBA00022750"/>
    </source>
</evidence>
<dbReference type="InterPro" id="IPR036157">
    <property type="entry name" value="dUTPase-like_sf"/>
</dbReference>
<accession>A0A7L2DEE9</accession>
<proteinExistence type="predicted"/>
<evidence type="ECO:0000313" key="5">
    <source>
        <dbReference type="Proteomes" id="UP000519684"/>
    </source>
</evidence>
<feature type="domain" description="Peptidase A2" evidence="3">
    <location>
        <begin position="142"/>
        <end position="156"/>
    </location>
</feature>
<dbReference type="PANTHER" id="PTHR19422">
    <property type="entry name" value="GAG RETROVIRAL POLYPROTEIN"/>
    <property type="match status" value="1"/>
</dbReference>
<feature type="non-terminal residue" evidence="4">
    <location>
        <position position="1"/>
    </location>
</feature>
<comment type="caution">
    <text evidence="4">The sequence shown here is derived from an EMBL/GenBank/DDBJ whole genome shotgun (WGS) entry which is preliminary data.</text>
</comment>
<dbReference type="SUPFAM" id="SSF51283">
    <property type="entry name" value="dUTPase-like"/>
    <property type="match status" value="1"/>
</dbReference>
<dbReference type="Proteomes" id="UP000519684">
    <property type="component" value="Unassembled WGS sequence"/>
</dbReference>
<keyword evidence="1" id="KW-0645">Protease</keyword>
<dbReference type="PANTHER" id="PTHR19422:SF123">
    <property type="entry name" value="RT1 CLASS I, LOCUS CE15"/>
    <property type="match status" value="1"/>
</dbReference>
<dbReference type="PROSITE" id="PS00141">
    <property type="entry name" value="ASP_PROTEASE"/>
    <property type="match status" value="1"/>
</dbReference>
<dbReference type="AlphaFoldDB" id="A0A7L2DEE9"/>
<keyword evidence="5" id="KW-1185">Reference proteome</keyword>
<dbReference type="EMBL" id="VWYD01023709">
    <property type="protein sequence ID" value="NXQ47860.1"/>
    <property type="molecule type" value="Genomic_DNA"/>
</dbReference>
<name>A0A7L2DEE9_CATFU</name>
<dbReference type="Gene3D" id="2.70.40.10">
    <property type="match status" value="1"/>
</dbReference>
<dbReference type="InterPro" id="IPR051592">
    <property type="entry name" value="HERV-K_Pro_peptidase_A2"/>
</dbReference>
<dbReference type="InterPro" id="IPR029054">
    <property type="entry name" value="dUTPase-like"/>
</dbReference>
<keyword evidence="2" id="KW-0064">Aspartyl protease</keyword>